<dbReference type="PANTHER" id="PTHR12215">
    <property type="entry name" value="PHOSPHOPANTETHEINE TRANSFERASE"/>
    <property type="match status" value="1"/>
</dbReference>
<proteinExistence type="inferred from homology"/>
<comment type="similarity">
    <text evidence="1">Belongs to the P-Pant transferase superfamily. Gsp/Sfp/HetI/AcpT family.</text>
</comment>
<evidence type="ECO:0000313" key="5">
    <source>
        <dbReference type="Proteomes" id="UP001285244"/>
    </source>
</evidence>
<evidence type="ECO:0000256" key="2">
    <source>
        <dbReference type="ARBA" id="ARBA00022679"/>
    </source>
</evidence>
<evidence type="ECO:0000256" key="1">
    <source>
        <dbReference type="ARBA" id="ARBA00010990"/>
    </source>
</evidence>
<dbReference type="SUPFAM" id="SSF56214">
    <property type="entry name" value="4'-phosphopantetheinyl transferase"/>
    <property type="match status" value="2"/>
</dbReference>
<keyword evidence="2 4" id="KW-0808">Transferase</keyword>
<dbReference type="Gene3D" id="3.90.470.20">
    <property type="entry name" value="4'-phosphopantetheinyl transferase domain"/>
    <property type="match status" value="1"/>
</dbReference>
<feature type="domain" description="4'-phosphopantetheinyl transferase" evidence="3">
    <location>
        <begin position="99"/>
        <end position="162"/>
    </location>
</feature>
<dbReference type="InterPro" id="IPR037143">
    <property type="entry name" value="4-PPantetheinyl_Trfase_dom_sf"/>
</dbReference>
<evidence type="ECO:0000259" key="3">
    <source>
        <dbReference type="Pfam" id="PF01648"/>
    </source>
</evidence>
<dbReference type="InterPro" id="IPR050559">
    <property type="entry name" value="P-Pant_transferase_sf"/>
</dbReference>
<comment type="caution">
    <text evidence="4">The sequence shown here is derived from an EMBL/GenBank/DDBJ whole genome shotgun (WGS) entry which is preliminary data.</text>
</comment>
<evidence type="ECO:0000313" key="4">
    <source>
        <dbReference type="EMBL" id="MDX8416521.1"/>
    </source>
</evidence>
<dbReference type="Proteomes" id="UP001285244">
    <property type="component" value="Unassembled WGS sequence"/>
</dbReference>
<sequence length="196" mass="22650">MKKGRIIIANVNDIIRDKDEIVSQIAPMYIQKYRSLSLLKEKNQELAAGYLLKKYLGINKDNQILCNKYGKPYLSSGNVAFNLSHSEEYVVLAIADREVGVDIEKIRKYHEATVKKVFNDDQKEMLEQLPVSKKDSKFTEIWTKMESILKLEGTGFTDRWPEIDYSAYCVQTIQWNSYFISVATREAVSFAFEIAK</sequence>
<keyword evidence="5" id="KW-1185">Reference proteome</keyword>
<protein>
    <submittedName>
        <fullName evidence="4">4'-phosphopantetheinyl transferase superfamily protein</fullName>
    </submittedName>
</protein>
<dbReference type="GO" id="GO:0016740">
    <property type="term" value="F:transferase activity"/>
    <property type="evidence" value="ECO:0007669"/>
    <property type="project" value="UniProtKB-KW"/>
</dbReference>
<dbReference type="EMBL" id="JALBUS010000002">
    <property type="protein sequence ID" value="MDX8416521.1"/>
    <property type="molecule type" value="Genomic_DNA"/>
</dbReference>
<accession>A0ABU4WIZ1</accession>
<dbReference type="PANTHER" id="PTHR12215:SF10">
    <property type="entry name" value="L-AMINOADIPATE-SEMIALDEHYDE DEHYDROGENASE-PHOSPHOPANTETHEINYL TRANSFERASE"/>
    <property type="match status" value="1"/>
</dbReference>
<dbReference type="InterPro" id="IPR008278">
    <property type="entry name" value="4-PPantetheinyl_Trfase_dom"/>
</dbReference>
<dbReference type="RefSeq" id="WP_320324856.1">
    <property type="nucleotide sequence ID" value="NZ_JALBUS010000002.1"/>
</dbReference>
<gene>
    <name evidence="4" type="ORF">MOZ64_01485</name>
</gene>
<name>A0ABU4WIZ1_9FIRM</name>
<organism evidence="4 5">
    <name type="scientific">Absicoccus intestinalis</name>
    <dbReference type="NCBI Taxonomy" id="2926319"/>
    <lineage>
        <taxon>Bacteria</taxon>
        <taxon>Bacillati</taxon>
        <taxon>Bacillota</taxon>
        <taxon>Erysipelotrichia</taxon>
        <taxon>Erysipelotrichales</taxon>
        <taxon>Erysipelotrichaceae</taxon>
        <taxon>Absicoccus</taxon>
    </lineage>
</organism>
<dbReference type="Pfam" id="PF01648">
    <property type="entry name" value="ACPS"/>
    <property type="match status" value="1"/>
</dbReference>
<reference evidence="4 5" key="1">
    <citation type="submission" date="2022-03" db="EMBL/GenBank/DDBJ databases">
        <title>Novel taxa within the pig intestine.</title>
        <authorList>
            <person name="Wylensek D."/>
            <person name="Bishof K."/>
            <person name="Afrizal A."/>
            <person name="Clavel T."/>
        </authorList>
    </citation>
    <scope>NUCLEOTIDE SEQUENCE [LARGE SCALE GENOMIC DNA]</scope>
    <source>
        <strain evidence="4 5">Cla-KB-P134</strain>
    </source>
</reference>